<dbReference type="InterPro" id="IPR036908">
    <property type="entry name" value="RlpA-like_sf"/>
</dbReference>
<evidence type="ECO:0000313" key="3">
    <source>
        <dbReference type="EMBL" id="OAX42398.1"/>
    </source>
</evidence>
<feature type="domain" description="RlpA-like protein double-psi beta-barrel" evidence="2">
    <location>
        <begin position="9"/>
        <end position="106"/>
    </location>
</feature>
<dbReference type="Gene3D" id="2.40.40.10">
    <property type="entry name" value="RlpA-like domain"/>
    <property type="match status" value="1"/>
</dbReference>
<dbReference type="STRING" id="1314800.A0A1B7NC67"/>
<evidence type="ECO:0000259" key="2">
    <source>
        <dbReference type="Pfam" id="PF03330"/>
    </source>
</evidence>
<accession>A0A1B7NC67</accession>
<dbReference type="Pfam" id="PF03330">
    <property type="entry name" value="DPBB_1"/>
    <property type="match status" value="1"/>
</dbReference>
<proteinExistence type="predicted"/>
<dbReference type="PANTHER" id="PTHR31836">
    <property type="match status" value="1"/>
</dbReference>
<dbReference type="AlphaFoldDB" id="A0A1B7NC67"/>
<protein>
    <submittedName>
        <fullName evidence="3">Plant expansin</fullName>
    </submittedName>
</protein>
<evidence type="ECO:0000313" key="4">
    <source>
        <dbReference type="Proteomes" id="UP000092154"/>
    </source>
</evidence>
<reference evidence="3 4" key="1">
    <citation type="submission" date="2016-06" db="EMBL/GenBank/DDBJ databases">
        <title>Comparative genomics of the ectomycorrhizal sister species Rhizopogon vinicolor and Rhizopogon vesiculosus (Basidiomycota: Boletales) reveals a divergence of the mating type B locus.</title>
        <authorList>
            <consortium name="DOE Joint Genome Institute"/>
            <person name="Mujic A.B."/>
            <person name="Kuo A."/>
            <person name="Tritt A."/>
            <person name="Lipzen A."/>
            <person name="Chen C."/>
            <person name="Johnson J."/>
            <person name="Sharma A."/>
            <person name="Barry K."/>
            <person name="Grigoriev I.V."/>
            <person name="Spatafora J.W."/>
        </authorList>
    </citation>
    <scope>NUCLEOTIDE SEQUENCE [LARGE SCALE GENOMIC DNA]</scope>
    <source>
        <strain evidence="3 4">AM-OR11-026</strain>
    </source>
</reference>
<gene>
    <name evidence="3" type="ORF">K503DRAFT_683451</name>
</gene>
<organism evidence="3 4">
    <name type="scientific">Rhizopogon vinicolor AM-OR11-026</name>
    <dbReference type="NCBI Taxonomy" id="1314800"/>
    <lineage>
        <taxon>Eukaryota</taxon>
        <taxon>Fungi</taxon>
        <taxon>Dikarya</taxon>
        <taxon>Basidiomycota</taxon>
        <taxon>Agaricomycotina</taxon>
        <taxon>Agaricomycetes</taxon>
        <taxon>Agaricomycetidae</taxon>
        <taxon>Boletales</taxon>
        <taxon>Suillineae</taxon>
        <taxon>Rhizopogonaceae</taxon>
        <taxon>Rhizopogon</taxon>
    </lineage>
</organism>
<dbReference type="InterPro" id="IPR051477">
    <property type="entry name" value="Expansin_CellWall"/>
</dbReference>
<dbReference type="SUPFAM" id="SSF50685">
    <property type="entry name" value="Barwin-like endoglucanases"/>
    <property type="match status" value="1"/>
</dbReference>
<keyword evidence="4" id="KW-1185">Reference proteome</keyword>
<dbReference type="Proteomes" id="UP000092154">
    <property type="component" value="Unassembled WGS sequence"/>
</dbReference>
<dbReference type="PANTHER" id="PTHR31836:SF28">
    <property type="entry name" value="SRCR DOMAIN-CONTAINING PROTEIN-RELATED"/>
    <property type="match status" value="1"/>
</dbReference>
<dbReference type="CDD" id="cd22191">
    <property type="entry name" value="DPBB_RlpA_EXP_N-like"/>
    <property type="match status" value="1"/>
</dbReference>
<dbReference type="OrthoDB" id="623670at2759"/>
<sequence>SYLVGTQSGQGTFYETGLGACGITNSDSDYIAAVSHLLFDTFPDYNGVNPNDNPVCNQKVTASYGGKSITVAITDRCTGCAITDLDFSPSAFSAMADESLGRIDITWVWG</sequence>
<dbReference type="InterPro" id="IPR009009">
    <property type="entry name" value="RlpA-like_DPBB"/>
</dbReference>
<feature type="non-terminal residue" evidence="3">
    <location>
        <position position="1"/>
    </location>
</feature>
<dbReference type="InParanoid" id="A0A1B7NC67"/>
<name>A0A1B7NC67_9AGAM</name>
<evidence type="ECO:0000256" key="1">
    <source>
        <dbReference type="ARBA" id="ARBA00022729"/>
    </source>
</evidence>
<keyword evidence="1" id="KW-0732">Signal</keyword>
<dbReference type="EMBL" id="KV448158">
    <property type="protein sequence ID" value="OAX42398.1"/>
    <property type="molecule type" value="Genomic_DNA"/>
</dbReference>